<gene>
    <name evidence="2" type="ORF">OFA60_09785</name>
</gene>
<protein>
    <recommendedName>
        <fullName evidence="4">DUF4190 domain-containing protein</fullName>
    </recommendedName>
</protein>
<evidence type="ECO:0000256" key="1">
    <source>
        <dbReference type="SAM" id="Phobius"/>
    </source>
</evidence>
<feature type="transmembrane region" description="Helical" evidence="1">
    <location>
        <begin position="166"/>
        <end position="191"/>
    </location>
</feature>
<dbReference type="Proteomes" id="UP001163127">
    <property type="component" value="Chromosome"/>
</dbReference>
<name>A0AA47FFE9_ACTNA</name>
<proteinExistence type="predicted"/>
<evidence type="ECO:0000313" key="2">
    <source>
        <dbReference type="EMBL" id="WAL42338.1"/>
    </source>
</evidence>
<keyword evidence="1" id="KW-0472">Membrane</keyword>
<evidence type="ECO:0000313" key="3">
    <source>
        <dbReference type="Proteomes" id="UP001163127"/>
    </source>
</evidence>
<sequence length="192" mass="20180">MSDVNPYPGSPYQQGGAGGQDFLFSQGYPFSGGTNSSAGWAGYYGAGHSDGQFDPFLNSPEGHVVPYSGPPHQYYGQPYSQQYAYPSDPYGPYVPYGPGAYGGGFYDPRRYEGNSLGGWALGLGIASIFANCLYFGIFLGVPAIVLGVKGMRAADEGRATNKGLSIAGVVLGCIGSFISILFLLLFVVTFLG</sequence>
<dbReference type="AlphaFoldDB" id="A0AA47FFE9"/>
<accession>A0AA47FFE9</accession>
<organism evidence="2 3">
    <name type="scientific">Actinomyces naeslundii</name>
    <dbReference type="NCBI Taxonomy" id="1655"/>
    <lineage>
        <taxon>Bacteria</taxon>
        <taxon>Bacillati</taxon>
        <taxon>Actinomycetota</taxon>
        <taxon>Actinomycetes</taxon>
        <taxon>Actinomycetales</taxon>
        <taxon>Actinomycetaceae</taxon>
        <taxon>Actinomyces</taxon>
    </lineage>
</organism>
<evidence type="ECO:0008006" key="4">
    <source>
        <dbReference type="Google" id="ProtNLM"/>
    </source>
</evidence>
<keyword evidence="1" id="KW-1133">Transmembrane helix</keyword>
<keyword evidence="1" id="KW-0812">Transmembrane</keyword>
<dbReference type="EMBL" id="CP113787">
    <property type="protein sequence ID" value="WAL42338.1"/>
    <property type="molecule type" value="Genomic_DNA"/>
</dbReference>
<feature type="transmembrane region" description="Helical" evidence="1">
    <location>
        <begin position="119"/>
        <end position="146"/>
    </location>
</feature>
<reference evidence="2" key="1">
    <citation type="submission" date="2022-11" db="EMBL/GenBank/DDBJ databases">
        <title>Dental biofilm bacteria. Genome sequencing and assembly.</title>
        <authorList>
            <person name="Robertsson C."/>
        </authorList>
    </citation>
    <scope>NUCLEOTIDE SEQUENCE</scope>
    <source>
        <strain evidence="2">CW</strain>
    </source>
</reference>
<dbReference type="RefSeq" id="WP_256700518.1">
    <property type="nucleotide sequence ID" value="NZ_CP113787.1"/>
</dbReference>